<feature type="domain" description="4Fe-4S Wbl-type" evidence="1">
    <location>
        <begin position="27"/>
        <end position="85"/>
    </location>
</feature>
<comment type="caution">
    <text evidence="2">The sequence shown here is derived from an EMBL/GenBank/DDBJ whole genome shotgun (WGS) entry which is preliminary data.</text>
</comment>
<dbReference type="EMBL" id="PDJD01000001">
    <property type="protein sequence ID" value="PFG19198.1"/>
    <property type="molecule type" value="Genomic_DNA"/>
</dbReference>
<organism evidence="2 3">
    <name type="scientific">Serinibacter salmoneus</name>
    <dbReference type="NCBI Taxonomy" id="556530"/>
    <lineage>
        <taxon>Bacteria</taxon>
        <taxon>Bacillati</taxon>
        <taxon>Actinomycetota</taxon>
        <taxon>Actinomycetes</taxon>
        <taxon>Micrococcales</taxon>
        <taxon>Beutenbergiaceae</taxon>
        <taxon>Serinibacter</taxon>
    </lineage>
</organism>
<evidence type="ECO:0000313" key="2">
    <source>
        <dbReference type="EMBL" id="PFG19198.1"/>
    </source>
</evidence>
<proteinExistence type="predicted"/>
<evidence type="ECO:0000259" key="1">
    <source>
        <dbReference type="PROSITE" id="PS51674"/>
    </source>
</evidence>
<keyword evidence="3" id="KW-1185">Reference proteome</keyword>
<sequence length="86" mass="9535">MSPAEDRREAERLQLLDRLARRAREIPCVISPAPEAWTAEEIPTQRVAAAACSPCPLKVACRAYGLAWPDEAGVYGGLTERERKSR</sequence>
<accession>A0A2A9CXN3</accession>
<dbReference type="Proteomes" id="UP000224915">
    <property type="component" value="Unassembled WGS sequence"/>
</dbReference>
<dbReference type="Pfam" id="PF02467">
    <property type="entry name" value="Whib"/>
    <property type="match status" value="1"/>
</dbReference>
<dbReference type="RefSeq" id="WP_169925868.1">
    <property type="nucleotide sequence ID" value="NZ_PDJD01000001.1"/>
</dbReference>
<dbReference type="PROSITE" id="PS51674">
    <property type="entry name" value="4FE4S_WBL"/>
    <property type="match status" value="1"/>
</dbReference>
<gene>
    <name evidence="2" type="ORF">ATL40_0755</name>
</gene>
<name>A0A2A9CXN3_9MICO</name>
<evidence type="ECO:0000313" key="3">
    <source>
        <dbReference type="Proteomes" id="UP000224915"/>
    </source>
</evidence>
<dbReference type="AlphaFoldDB" id="A0A2A9CXN3"/>
<reference evidence="2 3" key="1">
    <citation type="submission" date="2017-10" db="EMBL/GenBank/DDBJ databases">
        <title>Sequencing the genomes of 1000 actinobacteria strains.</title>
        <authorList>
            <person name="Klenk H.-P."/>
        </authorList>
    </citation>
    <scope>NUCLEOTIDE SEQUENCE [LARGE SCALE GENOMIC DNA]</scope>
    <source>
        <strain evidence="2 3">DSM 21801</strain>
    </source>
</reference>
<dbReference type="InterPro" id="IPR034768">
    <property type="entry name" value="4FE4S_WBL"/>
</dbReference>
<protein>
    <submittedName>
        <fullName evidence="2">Transcription factor WhiB</fullName>
    </submittedName>
</protein>